<dbReference type="PANTHER" id="PTHR23513">
    <property type="entry name" value="INTEGRAL MEMBRANE EFFLUX PROTEIN-RELATED"/>
    <property type="match status" value="1"/>
</dbReference>
<feature type="transmembrane region" description="Helical" evidence="7">
    <location>
        <begin position="306"/>
        <end position="325"/>
    </location>
</feature>
<dbReference type="InterPro" id="IPR010290">
    <property type="entry name" value="TM_effector"/>
</dbReference>
<dbReference type="OrthoDB" id="7283966at2"/>
<dbReference type="RefSeq" id="WP_012750297.1">
    <property type="nucleotide sequence ID" value="NC_012796.1"/>
</dbReference>
<dbReference type="Gene3D" id="1.20.1250.20">
    <property type="entry name" value="MFS general substrate transporter like domains"/>
    <property type="match status" value="1"/>
</dbReference>
<dbReference type="EMBL" id="AP010904">
    <property type="protein sequence ID" value="BAH74222.1"/>
    <property type="molecule type" value="Genomic_DNA"/>
</dbReference>
<dbReference type="KEGG" id="dma:DMR_07310"/>
<keyword evidence="6 7" id="KW-0472">Membrane</keyword>
<gene>
    <name evidence="8" type="ordered locus">DMR_07310</name>
</gene>
<feature type="transmembrane region" description="Helical" evidence="7">
    <location>
        <begin position="168"/>
        <end position="187"/>
    </location>
</feature>
<dbReference type="eggNOG" id="COG0477">
    <property type="taxonomic scope" value="Bacteria"/>
</dbReference>
<dbReference type="HOGENOM" id="CLU_034180_11_0_7"/>
<evidence type="ECO:0000313" key="8">
    <source>
        <dbReference type="EMBL" id="BAH74222.1"/>
    </source>
</evidence>
<comment type="subcellular location">
    <subcellularLocation>
        <location evidence="1">Cell membrane</location>
        <topology evidence="1">Multi-pass membrane protein</topology>
    </subcellularLocation>
</comment>
<evidence type="ECO:0000256" key="6">
    <source>
        <dbReference type="ARBA" id="ARBA00023136"/>
    </source>
</evidence>
<keyword evidence="5 7" id="KW-1133">Transmembrane helix</keyword>
<evidence type="ECO:0000256" key="3">
    <source>
        <dbReference type="ARBA" id="ARBA00022475"/>
    </source>
</evidence>
<dbReference type="AlphaFoldDB" id="C4XJ58"/>
<dbReference type="Pfam" id="PF05977">
    <property type="entry name" value="MFS_3"/>
    <property type="match status" value="1"/>
</dbReference>
<keyword evidence="4 7" id="KW-0812">Transmembrane</keyword>
<feature type="transmembrane region" description="Helical" evidence="7">
    <location>
        <begin position="283"/>
        <end position="300"/>
    </location>
</feature>
<keyword evidence="9" id="KW-1185">Reference proteome</keyword>
<feature type="transmembrane region" description="Helical" evidence="7">
    <location>
        <begin position="99"/>
        <end position="118"/>
    </location>
</feature>
<evidence type="ECO:0000256" key="2">
    <source>
        <dbReference type="ARBA" id="ARBA00022448"/>
    </source>
</evidence>
<dbReference type="Proteomes" id="UP000009071">
    <property type="component" value="Chromosome"/>
</dbReference>
<sequence length="407" mass="42128">MASEIFGNPSFTRFWTARSASGFAYHMTAVAVGWQVYAMTGSAFMLGLVGLTEFLPQFLLTLVVGQVADRVDRRRIAGVCQLIEAVALLTLLAETAGGFLGLGGMFACVGLIGAARAFETPSLQALLPSLVPLEALPRMLAWSGSVWKTAMILGPAAGGFLFALGPGVVYGLGAVFYVGAALAVLSIPAKPARRPPQAEGLWRSALDGLRYIKSRPVIFGAISLDLFSVLLGGAVGLLPVFASDILAVGPGGLGALRAAPSLGALAMSLCLTRFPLTRHAGPAMFGAVIVFGLSTLVFGLSRSFPLSLAALTVLGAGDMVSVVIRSTLIQIDTPDSLRGRVSAVNAVFIGASNQLGDFESGLLAALVGAVPAVIFGGVGAVALALMWMRLFPELRRRDRLVPESVGA</sequence>
<dbReference type="GO" id="GO:0005886">
    <property type="term" value="C:plasma membrane"/>
    <property type="evidence" value="ECO:0007669"/>
    <property type="project" value="UniProtKB-SubCell"/>
</dbReference>
<feature type="transmembrane region" description="Helical" evidence="7">
    <location>
        <begin position="20"/>
        <end position="37"/>
    </location>
</feature>
<dbReference type="CDD" id="cd06173">
    <property type="entry name" value="MFS_MefA_like"/>
    <property type="match status" value="1"/>
</dbReference>
<evidence type="ECO:0000256" key="4">
    <source>
        <dbReference type="ARBA" id="ARBA00022692"/>
    </source>
</evidence>
<evidence type="ECO:0000256" key="7">
    <source>
        <dbReference type="SAM" id="Phobius"/>
    </source>
</evidence>
<evidence type="ECO:0000313" key="9">
    <source>
        <dbReference type="Proteomes" id="UP000009071"/>
    </source>
</evidence>
<protein>
    <submittedName>
        <fullName evidence="8">Major facilitator superfamily protein</fullName>
    </submittedName>
</protein>
<dbReference type="InterPro" id="IPR036259">
    <property type="entry name" value="MFS_trans_sf"/>
</dbReference>
<dbReference type="PANTHER" id="PTHR23513:SF9">
    <property type="entry name" value="ENTEROBACTIN EXPORTER ENTS"/>
    <property type="match status" value="1"/>
</dbReference>
<accession>C4XJ58</accession>
<evidence type="ECO:0000256" key="1">
    <source>
        <dbReference type="ARBA" id="ARBA00004651"/>
    </source>
</evidence>
<feature type="transmembrane region" description="Helical" evidence="7">
    <location>
        <begin position="43"/>
        <end position="64"/>
    </location>
</feature>
<feature type="transmembrane region" description="Helical" evidence="7">
    <location>
        <begin position="217"/>
        <end position="242"/>
    </location>
</feature>
<name>C4XJ58_SOLM1</name>
<feature type="transmembrane region" description="Helical" evidence="7">
    <location>
        <begin position="362"/>
        <end position="387"/>
    </location>
</feature>
<reference evidence="8 9" key="1">
    <citation type="journal article" date="2009" name="Genome Res.">
        <title>Whole genome sequence of Desulfovibrio magneticus strain RS-1 revealed common gene clusters in magnetotactic bacteria.</title>
        <authorList>
            <person name="Nakazawa H."/>
            <person name="Arakaki A."/>
            <person name="Narita-Yamada S."/>
            <person name="Yashiro I."/>
            <person name="Jinno K."/>
            <person name="Aoki N."/>
            <person name="Tsuruyama A."/>
            <person name="Okamura Y."/>
            <person name="Tanikawa S."/>
            <person name="Fujita N."/>
            <person name="Takeyama H."/>
            <person name="Matsunaga T."/>
        </authorList>
    </citation>
    <scope>NUCLEOTIDE SEQUENCE [LARGE SCALE GENOMIC DNA]</scope>
    <source>
        <strain evidence="9">ATCC 700980 / DSM 13731 / RS-1</strain>
    </source>
</reference>
<organism evidence="8 9">
    <name type="scientific">Solidesulfovibrio magneticus (strain ATCC 700980 / DSM 13731 / RS-1)</name>
    <name type="common">Desulfovibrio magneticus</name>
    <dbReference type="NCBI Taxonomy" id="573370"/>
    <lineage>
        <taxon>Bacteria</taxon>
        <taxon>Pseudomonadati</taxon>
        <taxon>Thermodesulfobacteriota</taxon>
        <taxon>Desulfovibrionia</taxon>
        <taxon>Desulfovibrionales</taxon>
        <taxon>Desulfovibrionaceae</taxon>
        <taxon>Solidesulfovibrio</taxon>
    </lineage>
</organism>
<proteinExistence type="predicted"/>
<dbReference type="SUPFAM" id="SSF103473">
    <property type="entry name" value="MFS general substrate transporter"/>
    <property type="match status" value="1"/>
</dbReference>
<evidence type="ECO:0000256" key="5">
    <source>
        <dbReference type="ARBA" id="ARBA00022989"/>
    </source>
</evidence>
<dbReference type="STRING" id="573370.DMR_07310"/>
<keyword evidence="2" id="KW-0813">Transport</keyword>
<keyword evidence="3" id="KW-1003">Cell membrane</keyword>